<feature type="transmembrane region" description="Helical" evidence="1">
    <location>
        <begin position="61"/>
        <end position="83"/>
    </location>
</feature>
<proteinExistence type="predicted"/>
<evidence type="ECO:0000256" key="1">
    <source>
        <dbReference type="SAM" id="Phobius"/>
    </source>
</evidence>
<dbReference type="Proteomes" id="UP000184389">
    <property type="component" value="Unassembled WGS sequence"/>
</dbReference>
<dbReference type="OrthoDB" id="1696956at2"/>
<evidence type="ECO:0008006" key="4">
    <source>
        <dbReference type="Google" id="ProtNLM"/>
    </source>
</evidence>
<keyword evidence="1" id="KW-0472">Membrane</keyword>
<evidence type="ECO:0000313" key="3">
    <source>
        <dbReference type="Proteomes" id="UP000184389"/>
    </source>
</evidence>
<feature type="transmembrane region" description="Helical" evidence="1">
    <location>
        <begin position="20"/>
        <end position="40"/>
    </location>
</feature>
<dbReference type="STRING" id="1123281.SAMN02745180_02776"/>
<keyword evidence="1" id="KW-0812">Transmembrane</keyword>
<gene>
    <name evidence="2" type="ORF">SAMN02745180_02776</name>
</gene>
<reference evidence="2 3" key="1">
    <citation type="submission" date="2016-11" db="EMBL/GenBank/DDBJ databases">
        <authorList>
            <person name="Jaros S."/>
            <person name="Januszkiewicz K."/>
            <person name="Wedrychowicz H."/>
        </authorList>
    </citation>
    <scope>NUCLEOTIDE SEQUENCE [LARGE SCALE GENOMIC DNA]</scope>
    <source>
        <strain evidence="2 3">DSM 13106</strain>
    </source>
</reference>
<accession>A0A1M5Z615</accession>
<dbReference type="RefSeq" id="WP_072745377.1">
    <property type="nucleotide sequence ID" value="NZ_FQXR01000021.1"/>
</dbReference>
<name>A0A1M5Z615_9FIRM</name>
<feature type="transmembrane region" description="Helical" evidence="1">
    <location>
        <begin position="103"/>
        <end position="125"/>
    </location>
</feature>
<sequence>MGEEGNKRKFRKVENIMEKIIMWLEIVLATFIIITVILSCKDLASLAYNVFTTEAMSSYELLQGFLSYVLLLVVGLELALMLIKHSPGSVLEVMLYAVARKMLISSSTTSEVLIGVIALAIIFFIDKYLHTKDKENIIK</sequence>
<keyword evidence="3" id="KW-1185">Reference proteome</keyword>
<dbReference type="EMBL" id="FQXR01000021">
    <property type="protein sequence ID" value="SHI19594.1"/>
    <property type="molecule type" value="Genomic_DNA"/>
</dbReference>
<keyword evidence="1" id="KW-1133">Transmembrane helix</keyword>
<evidence type="ECO:0000313" key="2">
    <source>
        <dbReference type="EMBL" id="SHI19594.1"/>
    </source>
</evidence>
<protein>
    <recommendedName>
        <fullName evidence="4">Protein PsiE</fullName>
    </recommendedName>
</protein>
<organism evidence="2 3">
    <name type="scientific">Sporanaerobacter acetigenes DSM 13106</name>
    <dbReference type="NCBI Taxonomy" id="1123281"/>
    <lineage>
        <taxon>Bacteria</taxon>
        <taxon>Bacillati</taxon>
        <taxon>Bacillota</taxon>
        <taxon>Tissierellia</taxon>
        <taxon>Tissierellales</taxon>
        <taxon>Sporanaerobacteraceae</taxon>
        <taxon>Sporanaerobacter</taxon>
    </lineage>
</organism>
<dbReference type="AlphaFoldDB" id="A0A1M5Z615"/>